<evidence type="ECO:0000313" key="7">
    <source>
        <dbReference type="Proteomes" id="UP000322644"/>
    </source>
</evidence>
<feature type="compositionally biased region" description="Polar residues" evidence="4">
    <location>
        <begin position="323"/>
        <end position="338"/>
    </location>
</feature>
<proteinExistence type="predicted"/>
<reference evidence="6 7" key="2">
    <citation type="submission" date="2019-09" db="EMBL/GenBank/DDBJ databases">
        <title>Taxonomic note: a critical rebuttal of the proposed division of the genus Arcobacter into six genera, emended descriptions of Arcobacter anaerophilus and the genus Arcobacter, and an assessment of genus-level boundaries for Epsilonproteobacteria using in silico genomic comparator tools.</title>
        <authorList>
            <person name="On S.L.W."/>
            <person name="Miller W.G."/>
            <person name="Biggs P."/>
            <person name="Cornelius A."/>
            <person name="Vandamme P."/>
        </authorList>
    </citation>
    <scope>NUCLEOTIDE SEQUENCE [LARGE SCALE GENOMIC DNA]</scope>
    <source>
        <strain evidence="6 7">CCUG 56899</strain>
    </source>
</reference>
<reference evidence="6 7" key="1">
    <citation type="submission" date="2019-09" db="EMBL/GenBank/DDBJ databases">
        <title>Complete genome sequencing of four Arcobacter species reveals a diverse suite of mobile elements.</title>
        <authorList>
            <person name="Miller W.G."/>
            <person name="Yee E."/>
            <person name="Bono J.L."/>
        </authorList>
    </citation>
    <scope>NUCLEOTIDE SEQUENCE [LARGE SCALE GENOMIC DNA]</scope>
    <source>
        <strain evidence="6 7">CCUG 56899</strain>
    </source>
</reference>
<evidence type="ECO:0000256" key="1">
    <source>
        <dbReference type="ARBA" id="ARBA00001561"/>
    </source>
</evidence>
<dbReference type="SMART" id="SM00646">
    <property type="entry name" value="Ami_3"/>
    <property type="match status" value="1"/>
</dbReference>
<accession>A0A5C2HDV0</accession>
<comment type="catalytic activity">
    <reaction evidence="1">
        <text>Hydrolyzes the link between N-acetylmuramoyl residues and L-amino acid residues in certain cell-wall glycopeptides.</text>
        <dbReference type="EC" id="3.5.1.28"/>
    </reaction>
</comment>
<dbReference type="InterPro" id="IPR050695">
    <property type="entry name" value="N-acetylmuramoyl_amidase_3"/>
</dbReference>
<dbReference type="PANTHER" id="PTHR30404">
    <property type="entry name" value="N-ACETYLMURAMOYL-L-ALANINE AMIDASE"/>
    <property type="match status" value="1"/>
</dbReference>
<dbReference type="RefSeq" id="WP_066246538.1">
    <property type="nucleotide sequence ID" value="NZ_CP036246.2"/>
</dbReference>
<sequence>MRKDDPQKIEDLKKIIDLGKKLNKNVKSDEKKLQALQRKVQRERTFHNNINNIPDKKPELSKKVNTNNQKVTDKNDIIFSIKNVFTEDDKIVIEFNKNISQKDINFFKLNQKNNYREIYDISGYFKDALATKLSVNSDNKITIAQFKPTILRIVITNSSEPKTSYSLISNKKLIIKVPSNNILKKKDEIVKNIPKNEKETSLIGTNIDTKNNIREIFTKDNAVFIHFNKNFSKQDLKYLSYKEASFFEDIFEIKGSYKYANPIKLSIENSDKIVTTQEKGFVKLKFQNKEKANIVYSFINSKTLKISHLSESKEIIKKEPKQVTPTKSSPINTPVTQKITTSNKDNNKKVIVIDAGHGGDDVGAVGPNKRYEKVINLAVSKHLEKILKQRGYKVYLTRTNDKFIKVMDRTILANQKQANLFLSIHTNSIIKSKASKTSGIETFFLSPARSQRAKDVAALENKSDIREMNNASKDVFLESLNRPRITASHKFAIDVQAGLLQAARSKYKDVNDSGVREGPFWVLVGAQMPSILVELGYVSHPEESRRLYESSYQEALAVGIANGIDSYFLKNP</sequence>
<evidence type="ECO:0000313" key="6">
    <source>
        <dbReference type="EMBL" id="QEP40364.1"/>
    </source>
</evidence>
<dbReference type="GO" id="GO:0030288">
    <property type="term" value="C:outer membrane-bounded periplasmic space"/>
    <property type="evidence" value="ECO:0007669"/>
    <property type="project" value="TreeGrafter"/>
</dbReference>
<dbReference type="Pfam" id="PF01520">
    <property type="entry name" value="Amidase_3"/>
    <property type="match status" value="1"/>
</dbReference>
<dbReference type="FunFam" id="3.40.630.40:FF:000005">
    <property type="entry name" value="N-acetylmuramoyl-L-alanine amidase (AmiA)"/>
    <property type="match status" value="1"/>
</dbReference>
<evidence type="ECO:0000259" key="5">
    <source>
        <dbReference type="SMART" id="SM00646"/>
    </source>
</evidence>
<protein>
    <recommendedName>
        <fullName evidence="2">N-acetylmuramoyl-L-alanine amidase</fullName>
        <ecNumber evidence="2">3.5.1.28</ecNumber>
    </recommendedName>
</protein>
<dbReference type="InterPro" id="IPR002508">
    <property type="entry name" value="MurNAc-LAA_cat"/>
</dbReference>
<dbReference type="KEGG" id="apoc:APORC_0749"/>
<keyword evidence="3 6" id="KW-0378">Hydrolase</keyword>
<dbReference type="AlphaFoldDB" id="A0A5C2HDV0"/>
<dbReference type="EC" id="3.5.1.28" evidence="2"/>
<gene>
    <name evidence="6" type="primary">amiA</name>
    <name evidence="6" type="ORF">APORC_0749</name>
</gene>
<evidence type="ECO:0000256" key="4">
    <source>
        <dbReference type="SAM" id="MobiDB-lite"/>
    </source>
</evidence>
<dbReference type="PANTHER" id="PTHR30404:SF0">
    <property type="entry name" value="N-ACETYLMURAMOYL-L-ALANINE AMIDASE AMIC"/>
    <property type="match status" value="1"/>
</dbReference>
<dbReference type="EMBL" id="CP036246">
    <property type="protein sequence ID" value="QEP40364.1"/>
    <property type="molecule type" value="Genomic_DNA"/>
</dbReference>
<feature type="region of interest" description="Disordered" evidence="4">
    <location>
        <begin position="319"/>
        <end position="338"/>
    </location>
</feature>
<dbReference type="GO" id="GO:0008745">
    <property type="term" value="F:N-acetylmuramoyl-L-alanine amidase activity"/>
    <property type="evidence" value="ECO:0007669"/>
    <property type="project" value="UniProtKB-EC"/>
</dbReference>
<organism evidence="6 7">
    <name type="scientific">Arcobacter porcinus</name>
    <dbReference type="NCBI Taxonomy" id="1935204"/>
    <lineage>
        <taxon>Bacteria</taxon>
        <taxon>Pseudomonadati</taxon>
        <taxon>Campylobacterota</taxon>
        <taxon>Epsilonproteobacteria</taxon>
        <taxon>Campylobacterales</taxon>
        <taxon>Arcobacteraceae</taxon>
        <taxon>Arcobacter</taxon>
    </lineage>
</organism>
<evidence type="ECO:0000256" key="3">
    <source>
        <dbReference type="ARBA" id="ARBA00022801"/>
    </source>
</evidence>
<evidence type="ECO:0000256" key="2">
    <source>
        <dbReference type="ARBA" id="ARBA00011901"/>
    </source>
</evidence>
<name>A0A5C2HDV0_9BACT</name>
<feature type="domain" description="MurNAc-LAA" evidence="5">
    <location>
        <begin position="410"/>
        <end position="565"/>
    </location>
</feature>
<dbReference type="CDD" id="cd02696">
    <property type="entry name" value="MurNAc-LAA"/>
    <property type="match status" value="1"/>
</dbReference>
<dbReference type="GO" id="GO:0009253">
    <property type="term" value="P:peptidoglycan catabolic process"/>
    <property type="evidence" value="ECO:0007669"/>
    <property type="project" value="InterPro"/>
</dbReference>
<dbReference type="Proteomes" id="UP000322644">
    <property type="component" value="Chromosome"/>
</dbReference>
<dbReference type="Gene3D" id="3.40.630.40">
    <property type="entry name" value="Zn-dependent exopeptidases"/>
    <property type="match status" value="1"/>
</dbReference>
<dbReference type="SUPFAM" id="SSF53187">
    <property type="entry name" value="Zn-dependent exopeptidases"/>
    <property type="match status" value="1"/>
</dbReference>